<dbReference type="EMBL" id="PVWQ01000001">
    <property type="protein sequence ID" value="RDW93403.1"/>
    <property type="molecule type" value="Genomic_DNA"/>
</dbReference>
<feature type="transmembrane region" description="Helical" evidence="1">
    <location>
        <begin position="54"/>
        <end position="73"/>
    </location>
</feature>
<keyword evidence="1" id="KW-1133">Transmembrane helix</keyword>
<organism evidence="2 3">
    <name type="scientific">Aspergillus mulundensis</name>
    <dbReference type="NCBI Taxonomy" id="1810919"/>
    <lineage>
        <taxon>Eukaryota</taxon>
        <taxon>Fungi</taxon>
        <taxon>Dikarya</taxon>
        <taxon>Ascomycota</taxon>
        <taxon>Pezizomycotina</taxon>
        <taxon>Eurotiomycetes</taxon>
        <taxon>Eurotiomycetidae</taxon>
        <taxon>Eurotiales</taxon>
        <taxon>Aspergillaceae</taxon>
        <taxon>Aspergillus</taxon>
        <taxon>Aspergillus subgen. Nidulantes</taxon>
    </lineage>
</organism>
<dbReference type="RefSeq" id="XP_026608586.1">
    <property type="nucleotide sequence ID" value="XM_026742741.1"/>
</dbReference>
<feature type="transmembrane region" description="Helical" evidence="1">
    <location>
        <begin position="21"/>
        <end position="42"/>
    </location>
</feature>
<sequence>MTAVFYSWANEDCADNNEQRAVVIISMSGFQYAVAAWLPIVIFPQTMAASFRELRLSSQLGLVIASIIGVIMVQERRARGRTVSHLITEGRLRDQI</sequence>
<evidence type="ECO:0000256" key="1">
    <source>
        <dbReference type="SAM" id="Phobius"/>
    </source>
</evidence>
<gene>
    <name evidence="2" type="ORF">DSM5745_00725</name>
</gene>
<dbReference type="AlphaFoldDB" id="A0A3D8T4C6"/>
<dbReference type="Proteomes" id="UP000256690">
    <property type="component" value="Unassembled WGS sequence"/>
</dbReference>
<keyword evidence="1" id="KW-0812">Transmembrane</keyword>
<reference evidence="2 3" key="1">
    <citation type="journal article" date="2018" name="IMA Fungus">
        <title>IMA Genome-F 9: Draft genome sequence of Annulohypoxylon stygium, Aspergillus mulundensis, Berkeleyomyces basicola (syn. Thielaviopsis basicola), Ceratocystis smalleyi, two Cercospora beticola strains, Coleophoma cylindrospora, Fusarium fracticaudum, Phialophora cf. hyalina, and Morchella septimelata.</title>
        <authorList>
            <person name="Wingfield B.D."/>
            <person name="Bills G.F."/>
            <person name="Dong Y."/>
            <person name="Huang W."/>
            <person name="Nel W.J."/>
            <person name="Swalarsk-Parry B.S."/>
            <person name="Vaghefi N."/>
            <person name="Wilken P.M."/>
            <person name="An Z."/>
            <person name="de Beer Z.W."/>
            <person name="De Vos L."/>
            <person name="Chen L."/>
            <person name="Duong T.A."/>
            <person name="Gao Y."/>
            <person name="Hammerbacher A."/>
            <person name="Kikkert J.R."/>
            <person name="Li Y."/>
            <person name="Li H."/>
            <person name="Li K."/>
            <person name="Li Q."/>
            <person name="Liu X."/>
            <person name="Ma X."/>
            <person name="Naidoo K."/>
            <person name="Pethybridge S.J."/>
            <person name="Sun J."/>
            <person name="Steenkamp E.T."/>
            <person name="van der Nest M.A."/>
            <person name="van Wyk S."/>
            <person name="Wingfield M.J."/>
            <person name="Xiong C."/>
            <person name="Yue Q."/>
            <person name="Zhang X."/>
        </authorList>
    </citation>
    <scope>NUCLEOTIDE SEQUENCE [LARGE SCALE GENOMIC DNA]</scope>
    <source>
        <strain evidence="2 3">DSM 5745</strain>
    </source>
</reference>
<accession>A0A3D8T4C6</accession>
<keyword evidence="3" id="KW-1185">Reference proteome</keyword>
<name>A0A3D8T4C6_9EURO</name>
<evidence type="ECO:0000313" key="2">
    <source>
        <dbReference type="EMBL" id="RDW93403.1"/>
    </source>
</evidence>
<evidence type="ECO:0008006" key="4">
    <source>
        <dbReference type="Google" id="ProtNLM"/>
    </source>
</evidence>
<keyword evidence="1" id="KW-0472">Membrane</keyword>
<comment type="caution">
    <text evidence="2">The sequence shown here is derived from an EMBL/GenBank/DDBJ whole genome shotgun (WGS) entry which is preliminary data.</text>
</comment>
<evidence type="ECO:0000313" key="3">
    <source>
        <dbReference type="Proteomes" id="UP000256690"/>
    </source>
</evidence>
<protein>
    <recommendedName>
        <fullName evidence="4">Major facilitator superfamily (MFS) profile domain-containing protein</fullName>
    </recommendedName>
</protein>
<proteinExistence type="predicted"/>
<dbReference type="OrthoDB" id="3639251at2759"/>
<dbReference type="GeneID" id="38111095"/>